<keyword evidence="2" id="KW-1003">Cell membrane</keyword>
<evidence type="ECO:0000256" key="5">
    <source>
        <dbReference type="ARBA" id="ARBA00023136"/>
    </source>
</evidence>
<comment type="similarity">
    <text evidence="6">Belongs to the ABC-4 integral membrane protein family.</text>
</comment>
<evidence type="ECO:0008006" key="12">
    <source>
        <dbReference type="Google" id="ProtNLM"/>
    </source>
</evidence>
<accession>A0A1F8BLA6</accession>
<dbReference type="GO" id="GO:0022857">
    <property type="term" value="F:transmembrane transporter activity"/>
    <property type="evidence" value="ECO:0007669"/>
    <property type="project" value="TreeGrafter"/>
</dbReference>
<comment type="caution">
    <text evidence="10">The sequence shown here is derived from an EMBL/GenBank/DDBJ whole genome shotgun (WGS) entry which is preliminary data.</text>
</comment>
<dbReference type="InterPro" id="IPR003838">
    <property type="entry name" value="ABC3_permease_C"/>
</dbReference>
<feature type="transmembrane region" description="Helical" evidence="7">
    <location>
        <begin position="27"/>
        <end position="49"/>
    </location>
</feature>
<dbReference type="STRING" id="1802521.A2893_04185"/>
<dbReference type="InterPro" id="IPR025857">
    <property type="entry name" value="MacB_PCD"/>
</dbReference>
<proteinExistence type="inferred from homology"/>
<feature type="transmembrane region" description="Helical" evidence="7">
    <location>
        <begin position="368"/>
        <end position="388"/>
    </location>
</feature>
<dbReference type="PANTHER" id="PTHR30572">
    <property type="entry name" value="MEMBRANE COMPONENT OF TRANSPORTER-RELATED"/>
    <property type="match status" value="1"/>
</dbReference>
<keyword evidence="5 7" id="KW-0472">Membrane</keyword>
<feature type="domain" description="MacB-like periplasmic core" evidence="9">
    <location>
        <begin position="25"/>
        <end position="250"/>
    </location>
</feature>
<sequence length="405" mass="44144">MKVQNGWTHLLKAALEDFRRNKVRTALTSLGIMIGVLSVVLLIALGLGLKNYLKQQFESLGANLIIIFPGNISSSEEGGGLANFGVGFAGGATFDEKDLNSLSRISEAEYTVPMFMKSMVIETNGQRKLGYIIGTNEESFKILNLQLLTGEFFKKGDITASSKNAVLGFSLADGLFDKPEDALGRTIRAGDQRLKVIGVVKKKGDREQDNSAVIPYTTTFGKLNPDKSFFTIYLGTTNEDEVDIIKKRAKEVLLKRYEENDFTVTEQTEILSTVNQIFNIVNGVLIAIGSISLIVGGIGIMNIMYATVVERTKEIGIRRAVGATENDILRQFLTESVLLSLFGGILGLLLATGIVAIVRIFFPASINVFAVLISLIVSSAIGIFFGVFPARRAAKLPPIEAIRYE</sequence>
<dbReference type="EMBL" id="MGHH01000007">
    <property type="protein sequence ID" value="OGM64823.1"/>
    <property type="molecule type" value="Genomic_DNA"/>
</dbReference>
<evidence type="ECO:0000313" key="10">
    <source>
        <dbReference type="EMBL" id="OGM64823.1"/>
    </source>
</evidence>
<organism evidence="10 11">
    <name type="scientific">Candidatus Woesebacteria bacterium RIFCSPLOWO2_01_FULL_39_25</name>
    <dbReference type="NCBI Taxonomy" id="1802521"/>
    <lineage>
        <taxon>Bacteria</taxon>
        <taxon>Candidatus Woeseibacteriota</taxon>
    </lineage>
</organism>
<protein>
    <recommendedName>
        <fullName evidence="12">Multidrug ABC transporter substrate-binding protein</fullName>
    </recommendedName>
</protein>
<evidence type="ECO:0000259" key="8">
    <source>
        <dbReference type="Pfam" id="PF02687"/>
    </source>
</evidence>
<dbReference type="Proteomes" id="UP000176725">
    <property type="component" value="Unassembled WGS sequence"/>
</dbReference>
<dbReference type="GO" id="GO:0005886">
    <property type="term" value="C:plasma membrane"/>
    <property type="evidence" value="ECO:0007669"/>
    <property type="project" value="UniProtKB-SubCell"/>
</dbReference>
<comment type="subcellular location">
    <subcellularLocation>
        <location evidence="1">Cell membrane</location>
        <topology evidence="1">Multi-pass membrane protein</topology>
    </subcellularLocation>
</comment>
<feature type="transmembrane region" description="Helical" evidence="7">
    <location>
        <begin position="284"/>
        <end position="309"/>
    </location>
</feature>
<dbReference type="InterPro" id="IPR050250">
    <property type="entry name" value="Macrolide_Exporter_MacB"/>
</dbReference>
<evidence type="ECO:0000256" key="6">
    <source>
        <dbReference type="ARBA" id="ARBA00038076"/>
    </source>
</evidence>
<evidence type="ECO:0000256" key="7">
    <source>
        <dbReference type="SAM" id="Phobius"/>
    </source>
</evidence>
<gene>
    <name evidence="10" type="ORF">A2893_04185</name>
</gene>
<evidence type="ECO:0000256" key="4">
    <source>
        <dbReference type="ARBA" id="ARBA00022989"/>
    </source>
</evidence>
<dbReference type="Pfam" id="PF02687">
    <property type="entry name" value="FtsX"/>
    <property type="match status" value="1"/>
</dbReference>
<dbReference type="AlphaFoldDB" id="A0A1F8BLA6"/>
<keyword evidence="3 7" id="KW-0812">Transmembrane</keyword>
<keyword evidence="4 7" id="KW-1133">Transmembrane helix</keyword>
<evidence type="ECO:0000256" key="2">
    <source>
        <dbReference type="ARBA" id="ARBA00022475"/>
    </source>
</evidence>
<name>A0A1F8BLA6_9BACT</name>
<evidence type="ECO:0000259" key="9">
    <source>
        <dbReference type="Pfam" id="PF12704"/>
    </source>
</evidence>
<feature type="domain" description="ABC3 transporter permease C-terminal" evidence="8">
    <location>
        <begin position="287"/>
        <end position="398"/>
    </location>
</feature>
<dbReference type="PANTHER" id="PTHR30572:SF4">
    <property type="entry name" value="ABC TRANSPORTER PERMEASE YTRF"/>
    <property type="match status" value="1"/>
</dbReference>
<feature type="transmembrane region" description="Helical" evidence="7">
    <location>
        <begin position="337"/>
        <end position="362"/>
    </location>
</feature>
<reference evidence="10 11" key="1">
    <citation type="journal article" date="2016" name="Nat. Commun.">
        <title>Thousands of microbial genomes shed light on interconnected biogeochemical processes in an aquifer system.</title>
        <authorList>
            <person name="Anantharaman K."/>
            <person name="Brown C.T."/>
            <person name="Hug L.A."/>
            <person name="Sharon I."/>
            <person name="Castelle C.J."/>
            <person name="Probst A.J."/>
            <person name="Thomas B.C."/>
            <person name="Singh A."/>
            <person name="Wilkins M.J."/>
            <person name="Karaoz U."/>
            <person name="Brodie E.L."/>
            <person name="Williams K.H."/>
            <person name="Hubbard S.S."/>
            <person name="Banfield J.F."/>
        </authorList>
    </citation>
    <scope>NUCLEOTIDE SEQUENCE [LARGE SCALE GENOMIC DNA]</scope>
</reference>
<evidence type="ECO:0000256" key="3">
    <source>
        <dbReference type="ARBA" id="ARBA00022692"/>
    </source>
</evidence>
<evidence type="ECO:0000313" key="11">
    <source>
        <dbReference type="Proteomes" id="UP000176725"/>
    </source>
</evidence>
<dbReference type="Pfam" id="PF12704">
    <property type="entry name" value="MacB_PCD"/>
    <property type="match status" value="1"/>
</dbReference>
<evidence type="ECO:0000256" key="1">
    <source>
        <dbReference type="ARBA" id="ARBA00004651"/>
    </source>
</evidence>